<feature type="signal peptide" evidence="1">
    <location>
        <begin position="1"/>
        <end position="22"/>
    </location>
</feature>
<evidence type="ECO:0000313" key="2">
    <source>
        <dbReference type="EMBL" id="KAK7479372.1"/>
    </source>
</evidence>
<proteinExistence type="predicted"/>
<evidence type="ECO:0000313" key="3">
    <source>
        <dbReference type="Proteomes" id="UP001519460"/>
    </source>
</evidence>
<dbReference type="Pfam" id="PF04488">
    <property type="entry name" value="Gly_transf_sug"/>
    <property type="match status" value="1"/>
</dbReference>
<dbReference type="PANTHER" id="PTHR46830:SF1">
    <property type="entry name" value="ALPHA-1,4-N-ACETYLGLUCOSAMINYLTRANSFERASE"/>
    <property type="match status" value="1"/>
</dbReference>
<dbReference type="AlphaFoldDB" id="A0ABD0JXG0"/>
<dbReference type="SUPFAM" id="SSF53448">
    <property type="entry name" value="Nucleotide-diphospho-sugar transferases"/>
    <property type="match status" value="1"/>
</dbReference>
<sequence>MLTRRWCLFKLILCVVNVILVARLMQSQTDLLAVTGASKIFSKARGSPLLLADFFPSGATNRDEVGFQNEAPEVEKLPVARDVRAQEPWPDVERKAKPSEQLFETVHLMWCGKKILELRHYLSILSVFRVVQPLKIVMHYTDLPGTNMYHTWFTELVESLPILEMHQLPSGFSCESTNLLMTALHFLSQSGGVYIGENTILTRYPEDPERSPLWSACSNSSYPAEYTVMFARGALNTSEKERYLKSVPSSEKTCSMADSNQPTPTQRPECLTLDKTIFPRDFLNADTPFAEFARWLFYGRRAPNQVETEGAPIPRISHYVRFKTLNRRYRDELTFQHFLSVLSALYIGGFEHVYVHGDAEPVGPLWEELLKENVTFVEVVAPRTVYQREIRVTEHRSDVTRYLVLYKYGGAYQDWDVMWMQKVPESLLANPAVICTDWNTRGWPDLFNNGVMLTRPRSHWLHHFLATHRNFRDGHWSYNSLMMSYRTMELYPRTVYLDRRLQVICHQGQCHPTWLPGYAYGEGQLEPARVMREARAIHVTAPKPPSSLASLEATKGGQDLYASMAKFVLERSGRKHMLD</sequence>
<dbReference type="InterPro" id="IPR007577">
    <property type="entry name" value="GlycoTrfase_DXD_sugar-bd_CS"/>
</dbReference>
<dbReference type="Proteomes" id="UP001519460">
    <property type="component" value="Unassembled WGS sequence"/>
</dbReference>
<keyword evidence="3" id="KW-1185">Reference proteome</keyword>
<evidence type="ECO:0000256" key="1">
    <source>
        <dbReference type="SAM" id="SignalP"/>
    </source>
</evidence>
<dbReference type="EMBL" id="JACVVK020000304">
    <property type="protein sequence ID" value="KAK7479372.1"/>
    <property type="molecule type" value="Genomic_DNA"/>
</dbReference>
<dbReference type="Gene3D" id="3.90.550.20">
    <property type="match status" value="1"/>
</dbReference>
<feature type="chain" id="PRO_5044865721" evidence="1">
    <location>
        <begin position="23"/>
        <end position="579"/>
    </location>
</feature>
<accession>A0ABD0JXG0</accession>
<gene>
    <name evidence="2" type="ORF">BaRGS_00029364</name>
</gene>
<reference evidence="2 3" key="1">
    <citation type="journal article" date="2023" name="Sci. Data">
        <title>Genome assembly of the Korean intertidal mud-creeper Batillaria attramentaria.</title>
        <authorList>
            <person name="Patra A.K."/>
            <person name="Ho P.T."/>
            <person name="Jun S."/>
            <person name="Lee S.J."/>
            <person name="Kim Y."/>
            <person name="Won Y.J."/>
        </authorList>
    </citation>
    <scope>NUCLEOTIDE SEQUENCE [LARGE SCALE GENOMIC DNA]</scope>
    <source>
        <strain evidence="2">Wonlab-2016</strain>
    </source>
</reference>
<keyword evidence="1" id="KW-0732">Signal</keyword>
<dbReference type="PANTHER" id="PTHR46830">
    <property type="entry name" value="TRANSFERASE, PUTATIVE-RELATED"/>
    <property type="match status" value="1"/>
</dbReference>
<protein>
    <submittedName>
        <fullName evidence="2">Uncharacterized protein</fullName>
    </submittedName>
</protein>
<comment type="caution">
    <text evidence="2">The sequence shown here is derived from an EMBL/GenBank/DDBJ whole genome shotgun (WGS) entry which is preliminary data.</text>
</comment>
<dbReference type="InterPro" id="IPR029044">
    <property type="entry name" value="Nucleotide-diphossugar_trans"/>
</dbReference>
<organism evidence="2 3">
    <name type="scientific">Batillaria attramentaria</name>
    <dbReference type="NCBI Taxonomy" id="370345"/>
    <lineage>
        <taxon>Eukaryota</taxon>
        <taxon>Metazoa</taxon>
        <taxon>Spiralia</taxon>
        <taxon>Lophotrochozoa</taxon>
        <taxon>Mollusca</taxon>
        <taxon>Gastropoda</taxon>
        <taxon>Caenogastropoda</taxon>
        <taxon>Sorbeoconcha</taxon>
        <taxon>Cerithioidea</taxon>
        <taxon>Batillariidae</taxon>
        <taxon>Batillaria</taxon>
    </lineage>
</organism>
<name>A0ABD0JXG0_9CAEN</name>